<dbReference type="Pfam" id="PF01266">
    <property type="entry name" value="DAO"/>
    <property type="match status" value="1"/>
</dbReference>
<dbReference type="InterPro" id="IPR036188">
    <property type="entry name" value="FAD/NAD-bd_sf"/>
</dbReference>
<keyword evidence="4" id="KW-1185">Reference proteome</keyword>
<dbReference type="EMBL" id="JASNJE010000010">
    <property type="protein sequence ID" value="MDK3073496.1"/>
    <property type="molecule type" value="Genomic_DNA"/>
</dbReference>
<name>A0ABT7FEF5_9RHOB</name>
<dbReference type="PANTHER" id="PTHR13847:SF289">
    <property type="entry name" value="GLYCINE OXIDASE"/>
    <property type="match status" value="1"/>
</dbReference>
<dbReference type="Proteomes" id="UP001227126">
    <property type="component" value="Unassembled WGS sequence"/>
</dbReference>
<keyword evidence="1" id="KW-0560">Oxidoreductase</keyword>
<dbReference type="Gene3D" id="3.30.9.10">
    <property type="entry name" value="D-Amino Acid Oxidase, subunit A, domain 2"/>
    <property type="match status" value="1"/>
</dbReference>
<comment type="caution">
    <text evidence="3">The sequence shown here is derived from an EMBL/GenBank/DDBJ whole genome shotgun (WGS) entry which is preliminary data.</text>
</comment>
<evidence type="ECO:0000313" key="4">
    <source>
        <dbReference type="Proteomes" id="UP001227126"/>
    </source>
</evidence>
<dbReference type="RefSeq" id="WP_284485438.1">
    <property type="nucleotide sequence ID" value="NZ_JASNJE010000010.1"/>
</dbReference>
<proteinExistence type="predicted"/>
<dbReference type="Gene3D" id="3.50.50.60">
    <property type="entry name" value="FAD/NAD(P)-binding domain"/>
    <property type="match status" value="2"/>
</dbReference>
<accession>A0ABT7FEF5</accession>
<protein>
    <submittedName>
        <fullName evidence="3">FAD-dependent oxidoreductase</fullName>
    </submittedName>
</protein>
<evidence type="ECO:0000313" key="3">
    <source>
        <dbReference type="EMBL" id="MDK3073496.1"/>
    </source>
</evidence>
<organism evidence="3 4">
    <name type="scientific">Sedimentitalea xiamensis</name>
    <dbReference type="NCBI Taxonomy" id="3050037"/>
    <lineage>
        <taxon>Bacteria</taxon>
        <taxon>Pseudomonadati</taxon>
        <taxon>Pseudomonadota</taxon>
        <taxon>Alphaproteobacteria</taxon>
        <taxon>Rhodobacterales</taxon>
        <taxon>Paracoccaceae</taxon>
        <taxon>Sedimentitalea</taxon>
    </lineage>
</organism>
<reference evidence="3 4" key="1">
    <citation type="submission" date="2023-05" db="EMBL/GenBank/DDBJ databases">
        <title>Sedimentitalea sp. nov. JM2-8.</title>
        <authorList>
            <person name="Huang J."/>
        </authorList>
    </citation>
    <scope>NUCLEOTIDE SEQUENCE [LARGE SCALE GENOMIC DNA]</scope>
    <source>
        <strain evidence="3 4">JM2-8</strain>
    </source>
</reference>
<dbReference type="SUPFAM" id="SSF54373">
    <property type="entry name" value="FAD-linked reductases, C-terminal domain"/>
    <property type="match status" value="1"/>
</dbReference>
<gene>
    <name evidence="3" type="ORF">QO034_10270</name>
</gene>
<dbReference type="SUPFAM" id="SSF51905">
    <property type="entry name" value="FAD/NAD(P)-binding domain"/>
    <property type="match status" value="1"/>
</dbReference>
<evidence type="ECO:0000256" key="1">
    <source>
        <dbReference type="ARBA" id="ARBA00023002"/>
    </source>
</evidence>
<sequence length="416" mass="44052">MAGHIVVIGAGIVGVSTGIWLRRFGAEVTIIDRGAPGQGTSYGNAGVLAACSMVPVTAPGLVRKGPGYLMNPDFPLFLRWSYLPKLAPWLARYLGHANDADTRRIARGLSPIVGDSVAQHKALTHGTGAEDWISDSDYHFAYADRAAFQADAYTWALRRENGFEPVLREGRAVQELEPGLSPAIACLATVGAHGFIRDPGGYVAALAKAFTAMGGRIRQAEVTDFDLSGGRIRAVQTPEGPIACDAAIIATGVWSKPLMRKLGIAVPLETERGYHIVFKGAENGPRAPTMIASGKFVATPMAEGLRCAGVVEFGGLTAGPSPAPLALLRKQARAAYPGLTFLREEEWMGHRPAPADSLPLIGQIRDTGVFTGFGHHHIGLTGGPKTGRLIAEMLTGRTPNADMAPYSPNRFASGQE</sequence>
<dbReference type="InterPro" id="IPR006076">
    <property type="entry name" value="FAD-dep_OxRdtase"/>
</dbReference>
<feature type="domain" description="FAD dependent oxidoreductase" evidence="2">
    <location>
        <begin position="5"/>
        <end position="393"/>
    </location>
</feature>
<dbReference type="PANTHER" id="PTHR13847">
    <property type="entry name" value="SARCOSINE DEHYDROGENASE-RELATED"/>
    <property type="match status" value="1"/>
</dbReference>
<evidence type="ECO:0000259" key="2">
    <source>
        <dbReference type="Pfam" id="PF01266"/>
    </source>
</evidence>